<feature type="transmembrane region" description="Helical" evidence="7">
    <location>
        <begin position="6"/>
        <end position="25"/>
    </location>
</feature>
<dbReference type="Pfam" id="PF10555">
    <property type="entry name" value="MraY_sig1"/>
    <property type="match status" value="1"/>
</dbReference>
<comment type="pathway">
    <text evidence="7">Cell wall biogenesis; peptidoglycan biosynthesis.</text>
</comment>
<accession>A0ABY1JAW5</accession>
<feature type="transmembrane region" description="Helical" evidence="7">
    <location>
        <begin position="197"/>
        <end position="213"/>
    </location>
</feature>
<dbReference type="PROSITE" id="PS01348">
    <property type="entry name" value="MRAY_2"/>
    <property type="match status" value="1"/>
</dbReference>
<evidence type="ECO:0000313" key="9">
    <source>
        <dbReference type="EMBL" id="SIN62741.1"/>
    </source>
</evidence>
<comment type="similarity">
    <text evidence="2 7">Belongs to the glycosyltransferase 4 family. MraY subfamily.</text>
</comment>
<keyword evidence="7" id="KW-0573">Peptidoglycan synthesis</keyword>
<keyword evidence="7" id="KW-0133">Cell shape</keyword>
<comment type="caution">
    <text evidence="9">The sequence shown here is derived from an EMBL/GenBank/DDBJ whole genome shotgun (WGS) entry which is preliminary data.</text>
</comment>
<dbReference type="InterPro" id="IPR018480">
    <property type="entry name" value="PNAcMuramoyl-5peptid_Trfase_CS"/>
</dbReference>
<comment type="subcellular location">
    <subcellularLocation>
        <location evidence="7">Cell membrane</location>
        <topology evidence="7">Multi-pass membrane protein</topology>
    </subcellularLocation>
    <subcellularLocation>
        <location evidence="1">Membrane</location>
        <topology evidence="1">Multi-pass membrane protein</topology>
    </subcellularLocation>
</comment>
<comment type="cofactor">
    <cofactor evidence="7">
        <name>Mg(2+)</name>
        <dbReference type="ChEBI" id="CHEBI:18420"/>
    </cofactor>
</comment>
<evidence type="ECO:0000256" key="3">
    <source>
        <dbReference type="ARBA" id="ARBA00022679"/>
    </source>
</evidence>
<protein>
    <recommendedName>
        <fullName evidence="7 8">Phospho-N-acetylmuramoyl-pentapeptide-transferase</fullName>
        <ecNumber evidence="7 8">2.7.8.13</ecNumber>
    </recommendedName>
    <alternativeName>
        <fullName evidence="7">UDP-MurNAc-pentapeptide phosphotransferase</fullName>
    </alternativeName>
</protein>
<dbReference type="CDD" id="cd06852">
    <property type="entry name" value="GT_MraY"/>
    <property type="match status" value="1"/>
</dbReference>
<evidence type="ECO:0000256" key="4">
    <source>
        <dbReference type="ARBA" id="ARBA00022692"/>
    </source>
</evidence>
<dbReference type="Proteomes" id="UP000185093">
    <property type="component" value="Unassembled WGS sequence"/>
</dbReference>
<dbReference type="EMBL" id="FSQZ01000001">
    <property type="protein sequence ID" value="SIN62741.1"/>
    <property type="molecule type" value="Genomic_DNA"/>
</dbReference>
<dbReference type="InterPro" id="IPR003524">
    <property type="entry name" value="PNAcMuramoyl-5peptid_Trfase"/>
</dbReference>
<feature type="transmembrane region" description="Helical" evidence="7">
    <location>
        <begin position="46"/>
        <end position="71"/>
    </location>
</feature>
<dbReference type="Pfam" id="PF00953">
    <property type="entry name" value="Glycos_transf_4"/>
    <property type="match status" value="1"/>
</dbReference>
<keyword evidence="3 7" id="KW-0808">Transferase</keyword>
<dbReference type="InterPro" id="IPR000715">
    <property type="entry name" value="Glycosyl_transferase_4"/>
</dbReference>
<keyword evidence="7" id="KW-0132">Cell division</keyword>
<feature type="transmembrane region" description="Helical" evidence="7">
    <location>
        <begin position="121"/>
        <end position="140"/>
    </location>
</feature>
<dbReference type="PANTHER" id="PTHR22926:SF5">
    <property type="entry name" value="PHOSPHO-N-ACETYLMURAMOYL-PENTAPEPTIDE-TRANSFERASE HOMOLOG"/>
    <property type="match status" value="1"/>
</dbReference>
<organism evidence="9 10">
    <name type="scientific">Acetomicrobium flavidum</name>
    <dbReference type="NCBI Taxonomy" id="49896"/>
    <lineage>
        <taxon>Bacteria</taxon>
        <taxon>Thermotogati</taxon>
        <taxon>Synergistota</taxon>
        <taxon>Synergistia</taxon>
        <taxon>Synergistales</taxon>
        <taxon>Acetomicrobiaceae</taxon>
        <taxon>Acetomicrobium</taxon>
    </lineage>
</organism>
<keyword evidence="5 7" id="KW-1133">Transmembrane helix</keyword>
<comment type="function">
    <text evidence="7">Catalyzes the initial step of the lipid cycle reactions in the biosynthesis of the cell wall peptidoglycan: transfers peptidoglycan precursor phospho-MurNAc-pentapeptide from UDP-MurNAc-pentapeptide onto the lipid carrier undecaprenyl phosphate, yielding undecaprenyl-pyrophosphoryl-MurNAc-pentapeptide, known as lipid I.</text>
</comment>
<evidence type="ECO:0000256" key="1">
    <source>
        <dbReference type="ARBA" id="ARBA00004141"/>
    </source>
</evidence>
<evidence type="ECO:0000256" key="8">
    <source>
        <dbReference type="NCBIfam" id="TIGR00445"/>
    </source>
</evidence>
<keyword evidence="7" id="KW-0131">Cell cycle</keyword>
<dbReference type="PROSITE" id="PS01347">
    <property type="entry name" value="MRAY_1"/>
    <property type="match status" value="1"/>
</dbReference>
<feature type="transmembrane region" description="Helical" evidence="7">
    <location>
        <begin position="225"/>
        <end position="246"/>
    </location>
</feature>
<feature type="transmembrane region" description="Helical" evidence="7">
    <location>
        <begin position="300"/>
        <end position="319"/>
    </location>
</feature>
<gene>
    <name evidence="7" type="primary">mraY</name>
    <name evidence="9" type="ORF">SAMN05444368_0236</name>
</gene>
<proteinExistence type="inferred from homology"/>
<feature type="transmembrane region" description="Helical" evidence="7">
    <location>
        <begin position="83"/>
        <end position="101"/>
    </location>
</feature>
<sequence>MSCEYLLLIFGLLMILGIALQRLWIGLFVKFKLGQTPKDYGPKRHILLKAGTPTMGGAIFIVLTIVALLFVKESYATKGEMFVLWWLAFGGGAVGLLDDLLKIARRSSEGLTLRQKLLAQIVVAVPWAWIAANQVPLYLLSSSSPLGFKTSFFILCFFAVGLYNALNITDGLDGLATGASIASMVALLWTLEIPSCRLSLVIGLACALSFLWYNSHPARVFMGDVGAHFIAGLLMGNVVMSGYILLILPVSFIFGIEIISVILQIISFRCFGGRRIFKMSPLHHHFELCGWQEEHIVVRFWLIHIIGISLLGALIGWQVM</sequence>
<dbReference type="NCBIfam" id="TIGR00445">
    <property type="entry name" value="mraY"/>
    <property type="match status" value="1"/>
</dbReference>
<keyword evidence="7" id="KW-0479">Metal-binding</keyword>
<feature type="transmembrane region" description="Helical" evidence="7">
    <location>
        <begin position="146"/>
        <end position="165"/>
    </location>
</feature>
<keyword evidence="7" id="KW-0460">Magnesium</keyword>
<evidence type="ECO:0000313" key="10">
    <source>
        <dbReference type="Proteomes" id="UP000185093"/>
    </source>
</evidence>
<keyword evidence="10" id="KW-1185">Reference proteome</keyword>
<feature type="transmembrane region" description="Helical" evidence="7">
    <location>
        <begin position="252"/>
        <end position="271"/>
    </location>
</feature>
<evidence type="ECO:0000256" key="6">
    <source>
        <dbReference type="ARBA" id="ARBA00023136"/>
    </source>
</evidence>
<keyword evidence="7" id="KW-0961">Cell wall biogenesis/degradation</keyword>
<dbReference type="PANTHER" id="PTHR22926">
    <property type="entry name" value="PHOSPHO-N-ACETYLMURAMOYL-PENTAPEPTIDE-TRANSFERASE"/>
    <property type="match status" value="1"/>
</dbReference>
<evidence type="ECO:0000256" key="5">
    <source>
        <dbReference type="ARBA" id="ARBA00022989"/>
    </source>
</evidence>
<keyword evidence="4 7" id="KW-0812">Transmembrane</keyword>
<dbReference type="EC" id="2.7.8.13" evidence="7 8"/>
<keyword evidence="7" id="KW-1003">Cell membrane</keyword>
<evidence type="ECO:0000256" key="7">
    <source>
        <dbReference type="HAMAP-Rule" id="MF_00038"/>
    </source>
</evidence>
<name>A0ABY1JAW5_9BACT</name>
<dbReference type="RefSeq" id="WP_074199027.1">
    <property type="nucleotide sequence ID" value="NZ_FSQZ01000001.1"/>
</dbReference>
<evidence type="ECO:0000256" key="2">
    <source>
        <dbReference type="ARBA" id="ARBA00005583"/>
    </source>
</evidence>
<reference evidence="9 10" key="1">
    <citation type="submission" date="2016-11" db="EMBL/GenBank/DDBJ databases">
        <authorList>
            <person name="Varghese N."/>
            <person name="Submissions S."/>
        </authorList>
    </citation>
    <scope>NUCLEOTIDE SEQUENCE [LARGE SCALE GENOMIC DNA]</scope>
    <source>
        <strain evidence="9 10">DSM 20664</strain>
    </source>
</reference>
<keyword evidence="6 7" id="KW-0472">Membrane</keyword>
<comment type="catalytic activity">
    <reaction evidence="7">
        <text>UDP-N-acetyl-alpha-D-muramoyl-L-alanyl-gamma-D-glutamyl-meso-2,6-diaminopimeloyl-D-alanyl-D-alanine + di-trans,octa-cis-undecaprenyl phosphate = di-trans,octa-cis-undecaprenyl diphospho-N-acetyl-alpha-D-muramoyl-L-alanyl-D-glutamyl-meso-2,6-diaminopimeloyl-D-alanyl-D-alanine + UMP</text>
        <dbReference type="Rhea" id="RHEA:28386"/>
        <dbReference type="ChEBI" id="CHEBI:57865"/>
        <dbReference type="ChEBI" id="CHEBI:60392"/>
        <dbReference type="ChEBI" id="CHEBI:61386"/>
        <dbReference type="ChEBI" id="CHEBI:61387"/>
        <dbReference type="EC" id="2.7.8.13"/>
    </reaction>
</comment>
<dbReference type="HAMAP" id="MF_00038">
    <property type="entry name" value="MraY"/>
    <property type="match status" value="1"/>
</dbReference>